<evidence type="ECO:0000256" key="1">
    <source>
        <dbReference type="ARBA" id="ARBA00022741"/>
    </source>
</evidence>
<feature type="transmembrane region" description="Helical" evidence="4">
    <location>
        <begin position="54"/>
        <end position="72"/>
    </location>
</feature>
<dbReference type="GO" id="GO:0140664">
    <property type="term" value="F:ATP-dependent DNA damage sensor activity"/>
    <property type="evidence" value="ECO:0007669"/>
    <property type="project" value="InterPro"/>
</dbReference>
<reference evidence="6 7" key="1">
    <citation type="journal article" date="2019" name="Int. J. Syst. Evol. Microbiol.">
        <title>Clostridium fermenticellae sp. nov., isolated from the mud in a fermentation cellar for the production of the Chinese liquor, baijiu.</title>
        <authorList>
            <person name="Xu P.X."/>
            <person name="Chai L.J."/>
            <person name="Qiu T."/>
            <person name="Zhang X.J."/>
            <person name="Lu Z.M."/>
            <person name="Xiao C."/>
            <person name="Wang S.T."/>
            <person name="Shen C.H."/>
            <person name="Shi J.S."/>
            <person name="Xu Z.H."/>
        </authorList>
    </citation>
    <scope>NUCLEOTIDE SEQUENCE [LARGE SCALE GENOMIC DNA]</scope>
    <source>
        <strain evidence="6 7">JN500901</strain>
    </source>
</reference>
<dbReference type="Gene3D" id="1.10.1420.10">
    <property type="match status" value="1"/>
</dbReference>
<dbReference type="GO" id="GO:0005829">
    <property type="term" value="C:cytosol"/>
    <property type="evidence" value="ECO:0007669"/>
    <property type="project" value="TreeGrafter"/>
</dbReference>
<keyword evidence="4" id="KW-0812">Transmembrane</keyword>
<dbReference type="PANTHER" id="PTHR11361">
    <property type="entry name" value="DNA MISMATCH REPAIR PROTEIN MUTS FAMILY MEMBER"/>
    <property type="match status" value="1"/>
</dbReference>
<name>A0A386H3I4_9CLOT</name>
<evidence type="ECO:0000256" key="3">
    <source>
        <dbReference type="ARBA" id="ARBA00023125"/>
    </source>
</evidence>
<dbReference type="OrthoDB" id="9802448at2"/>
<evidence type="ECO:0000313" key="7">
    <source>
        <dbReference type="Proteomes" id="UP000266301"/>
    </source>
</evidence>
<dbReference type="Pfam" id="PF00488">
    <property type="entry name" value="MutS_V"/>
    <property type="match status" value="1"/>
</dbReference>
<evidence type="ECO:0000259" key="5">
    <source>
        <dbReference type="SMART" id="SM00534"/>
    </source>
</evidence>
<dbReference type="Gene3D" id="3.40.50.300">
    <property type="entry name" value="P-loop containing nucleotide triphosphate hydrolases"/>
    <property type="match status" value="1"/>
</dbReference>
<dbReference type="GO" id="GO:0030983">
    <property type="term" value="F:mismatched DNA binding"/>
    <property type="evidence" value="ECO:0007669"/>
    <property type="project" value="InterPro"/>
</dbReference>
<evidence type="ECO:0000313" key="6">
    <source>
        <dbReference type="EMBL" id="AYD40103.1"/>
    </source>
</evidence>
<dbReference type="EMBL" id="CP032416">
    <property type="protein sequence ID" value="AYD40103.1"/>
    <property type="molecule type" value="Genomic_DNA"/>
</dbReference>
<dbReference type="RefSeq" id="WP_119971309.1">
    <property type="nucleotide sequence ID" value="NZ_CP032416.1"/>
</dbReference>
<dbReference type="GO" id="GO:0006298">
    <property type="term" value="P:mismatch repair"/>
    <property type="evidence" value="ECO:0007669"/>
    <property type="project" value="InterPro"/>
</dbReference>
<dbReference type="KEGG" id="cfer:D4Z93_06060"/>
<dbReference type="SUPFAM" id="SSF52540">
    <property type="entry name" value="P-loop containing nucleoside triphosphate hydrolases"/>
    <property type="match status" value="1"/>
</dbReference>
<dbReference type="PANTHER" id="PTHR11361:SF99">
    <property type="entry name" value="DNA MISMATCH REPAIR PROTEIN"/>
    <property type="match status" value="1"/>
</dbReference>
<feature type="transmembrane region" description="Helical" evidence="4">
    <location>
        <begin position="30"/>
        <end position="48"/>
    </location>
</feature>
<dbReference type="SMART" id="SM00534">
    <property type="entry name" value="MUTSac"/>
    <property type="match status" value="1"/>
</dbReference>
<keyword evidence="4" id="KW-0472">Membrane</keyword>
<organism evidence="6 7">
    <name type="scientific">Clostridium fermenticellae</name>
    <dbReference type="NCBI Taxonomy" id="2068654"/>
    <lineage>
        <taxon>Bacteria</taxon>
        <taxon>Bacillati</taxon>
        <taxon>Bacillota</taxon>
        <taxon>Clostridia</taxon>
        <taxon>Eubacteriales</taxon>
        <taxon>Clostridiaceae</taxon>
        <taxon>Clostridium</taxon>
    </lineage>
</organism>
<dbReference type="CDD" id="cd03283">
    <property type="entry name" value="ABC_MutS-like"/>
    <property type="match status" value="1"/>
</dbReference>
<feature type="transmembrane region" description="Helical" evidence="4">
    <location>
        <begin position="214"/>
        <end position="234"/>
    </location>
</feature>
<dbReference type="AlphaFoldDB" id="A0A386H3I4"/>
<feature type="domain" description="DNA mismatch repair proteins mutS family" evidence="5">
    <location>
        <begin position="421"/>
        <end position="598"/>
    </location>
</feature>
<dbReference type="InterPro" id="IPR000432">
    <property type="entry name" value="DNA_mismatch_repair_MutS_C"/>
</dbReference>
<dbReference type="InterPro" id="IPR045076">
    <property type="entry name" value="MutS"/>
</dbReference>
<accession>A0A386H3I4</accession>
<dbReference type="Proteomes" id="UP000266301">
    <property type="component" value="Chromosome"/>
</dbReference>
<evidence type="ECO:0000256" key="2">
    <source>
        <dbReference type="ARBA" id="ARBA00022840"/>
    </source>
</evidence>
<keyword evidence="3" id="KW-0238">DNA-binding</keyword>
<keyword evidence="7" id="KW-1185">Reference proteome</keyword>
<gene>
    <name evidence="6" type="ORF">D4Z93_06060</name>
</gene>
<keyword evidence="1" id="KW-0547">Nucleotide-binding</keyword>
<protein>
    <submittedName>
        <fullName evidence="6">DNA repair protein</fullName>
    </submittedName>
</protein>
<dbReference type="InterPro" id="IPR036187">
    <property type="entry name" value="DNA_mismatch_repair_MutS_sf"/>
</dbReference>
<proteinExistence type="predicted"/>
<dbReference type="GO" id="GO:0005524">
    <property type="term" value="F:ATP binding"/>
    <property type="evidence" value="ECO:0007669"/>
    <property type="project" value="UniProtKB-KW"/>
</dbReference>
<dbReference type="SUPFAM" id="SSF48334">
    <property type="entry name" value="DNA repair protein MutS, domain III"/>
    <property type="match status" value="1"/>
</dbReference>
<dbReference type="InterPro" id="IPR027417">
    <property type="entry name" value="P-loop_NTPase"/>
</dbReference>
<evidence type="ECO:0000256" key="4">
    <source>
        <dbReference type="SAM" id="Phobius"/>
    </source>
</evidence>
<keyword evidence="2" id="KW-0067">ATP-binding</keyword>
<keyword evidence="4" id="KW-1133">Transmembrane helix</keyword>
<sequence>MDTRYDEYYNRLKNYSSLIEKQNKSIKVTAYFRLITFLIGLVITIYTFIIKSYIISAGVFIISAAVFVYLIIEHNKEVCRRNNLVALKEINERSLKRLNGEWKYFEDDGSEFKDKEHNYSDDLDIFGKSSLFQWINSSKTFMGRRALRERLTHPLKTYDDVGFTQESVKELAENVEWRQQFEAYGMVIKDLSTDPEELYKWGNDRNGEYNKPGFIFTARLLPCVTIIFILLACFTPYLDFKLPWIMILLQMMVLFIGSKKRNYVLNSVCKYKDNITLYLKLLKLIEGRDFKSDYLKQLKNKLTGDQDAVTSIKKLSDIYRGIADRQNAFFIIINILLLWDYRCVIEFEKWRIKCGNDLKIWFDVIGEFEALNSISNIVYDNPEWVMPSVADKKLILRGKELGHPLLGDERVCNDVVINKDRSILLITGSNMSGKSTFLRTVGINLVLSYIGAPVCAREFECSLMEIFTCMRISDNLENNISSFYAEILRIKKITQGVRENKKIFFLLDELFKGTNSIDRHEGAKALIKQLGRQGASGLISTHDLELSNLEQEYSRIKNYHFQEYYIDNKLKFDYKLRDGVSTTRNALYLIKLAGIDIE</sequence>